<protein>
    <submittedName>
        <fullName evidence="2">Uncharacterized protein</fullName>
    </submittedName>
</protein>
<organism evidence="2 3">
    <name type="scientific">Adineta steineri</name>
    <dbReference type="NCBI Taxonomy" id="433720"/>
    <lineage>
        <taxon>Eukaryota</taxon>
        <taxon>Metazoa</taxon>
        <taxon>Spiralia</taxon>
        <taxon>Gnathifera</taxon>
        <taxon>Rotifera</taxon>
        <taxon>Eurotatoria</taxon>
        <taxon>Bdelloidea</taxon>
        <taxon>Adinetida</taxon>
        <taxon>Adinetidae</taxon>
        <taxon>Adineta</taxon>
    </lineage>
</organism>
<dbReference type="AlphaFoldDB" id="A0A814Z2S0"/>
<comment type="caution">
    <text evidence="2">The sequence shown here is derived from an EMBL/GenBank/DDBJ whole genome shotgun (WGS) entry which is preliminary data.</text>
</comment>
<evidence type="ECO:0000313" key="2">
    <source>
        <dbReference type="EMBL" id="CAF1236833.1"/>
    </source>
</evidence>
<dbReference type="Proteomes" id="UP000663877">
    <property type="component" value="Unassembled WGS sequence"/>
</dbReference>
<proteinExistence type="predicted"/>
<dbReference type="Proteomes" id="UP000663832">
    <property type="component" value="Unassembled WGS sequence"/>
</dbReference>
<dbReference type="EMBL" id="CAJNOM010000212">
    <property type="protein sequence ID" value="CAF1236833.1"/>
    <property type="molecule type" value="Genomic_DNA"/>
</dbReference>
<dbReference type="EMBL" id="CAJNOI010000018">
    <property type="protein sequence ID" value="CAF0822014.1"/>
    <property type="molecule type" value="Genomic_DNA"/>
</dbReference>
<dbReference type="OrthoDB" id="9985123at2759"/>
<gene>
    <name evidence="1" type="ORF">BJG266_LOCUS6315</name>
    <name evidence="2" type="ORF">QVE165_LOCUS27746</name>
</gene>
<evidence type="ECO:0000313" key="1">
    <source>
        <dbReference type="EMBL" id="CAF0822014.1"/>
    </source>
</evidence>
<accession>A0A814Z2S0</accession>
<sequence>MTDSDSLMIISDDEDNSRLYIDENVVDSWNNQQLQTKSTNTGNAFELDFFLIAYFNRYQTRSSQTVLTSNTNLLLKRHRSTFCQAEYFATMTQETNTMNEHEERIAVVKKQKTYNEDLILSPTN</sequence>
<keyword evidence="3" id="KW-1185">Reference proteome</keyword>
<reference evidence="2" key="1">
    <citation type="submission" date="2021-02" db="EMBL/GenBank/DDBJ databases">
        <authorList>
            <person name="Nowell W R."/>
        </authorList>
    </citation>
    <scope>NUCLEOTIDE SEQUENCE</scope>
</reference>
<evidence type="ECO:0000313" key="3">
    <source>
        <dbReference type="Proteomes" id="UP000663832"/>
    </source>
</evidence>
<name>A0A814Z2S0_9BILA</name>